<sequence length="96" mass="10931">MKVGPLDVAWRRGRLPRQGFGLRLAKSSDHLDECKEMDFSSSKKSQHWRCQSKELCRPSQSVGKQNYSAPPSAFVLPKEMDHPEGILRPGLRVRDP</sequence>
<dbReference type="Proteomes" id="UP000663193">
    <property type="component" value="Chromosome 20"/>
</dbReference>
<feature type="compositionally biased region" description="Polar residues" evidence="1">
    <location>
        <begin position="59"/>
        <end position="69"/>
    </location>
</feature>
<evidence type="ECO:0000313" key="2">
    <source>
        <dbReference type="EMBL" id="QRD06396.1"/>
    </source>
</evidence>
<reference evidence="3" key="1">
    <citation type="journal article" date="2021" name="BMC Genomics">
        <title>Chromosome-level genome assembly and manually-curated proteome of model necrotroph Parastagonospora nodorum Sn15 reveals a genome-wide trove of candidate effector homologs, and redundancy of virulence-related functions within an accessory chromosome.</title>
        <authorList>
            <person name="Bertazzoni S."/>
            <person name="Jones D.A.B."/>
            <person name="Phan H.T."/>
            <person name="Tan K.-C."/>
            <person name="Hane J.K."/>
        </authorList>
    </citation>
    <scope>NUCLEOTIDE SEQUENCE [LARGE SCALE GENOMIC DNA]</scope>
    <source>
        <strain evidence="3">SN15 / ATCC MYA-4574 / FGSC 10173)</strain>
    </source>
</reference>
<accession>A0A7U2IAV2</accession>
<proteinExistence type="predicted"/>
<evidence type="ECO:0000313" key="3">
    <source>
        <dbReference type="Proteomes" id="UP000663193"/>
    </source>
</evidence>
<name>A0A7U2IAV2_PHANO</name>
<feature type="region of interest" description="Disordered" evidence="1">
    <location>
        <begin position="59"/>
        <end position="96"/>
    </location>
</feature>
<gene>
    <name evidence="2" type="ORF">JI435_423310</name>
</gene>
<dbReference type="AlphaFoldDB" id="A0A7U2IAV2"/>
<protein>
    <submittedName>
        <fullName evidence="2">Uncharacterized protein</fullName>
    </submittedName>
</protein>
<evidence type="ECO:0000256" key="1">
    <source>
        <dbReference type="SAM" id="MobiDB-lite"/>
    </source>
</evidence>
<organism evidence="2 3">
    <name type="scientific">Phaeosphaeria nodorum (strain SN15 / ATCC MYA-4574 / FGSC 10173)</name>
    <name type="common">Glume blotch fungus</name>
    <name type="synonym">Parastagonospora nodorum</name>
    <dbReference type="NCBI Taxonomy" id="321614"/>
    <lineage>
        <taxon>Eukaryota</taxon>
        <taxon>Fungi</taxon>
        <taxon>Dikarya</taxon>
        <taxon>Ascomycota</taxon>
        <taxon>Pezizomycotina</taxon>
        <taxon>Dothideomycetes</taxon>
        <taxon>Pleosporomycetidae</taxon>
        <taxon>Pleosporales</taxon>
        <taxon>Pleosporineae</taxon>
        <taxon>Phaeosphaeriaceae</taxon>
        <taxon>Parastagonospora</taxon>
    </lineage>
</organism>
<dbReference type="VEuPathDB" id="FungiDB:JI435_423310"/>
<dbReference type="EMBL" id="CP069042">
    <property type="protein sequence ID" value="QRD06396.1"/>
    <property type="molecule type" value="Genomic_DNA"/>
</dbReference>
<keyword evidence="3" id="KW-1185">Reference proteome</keyword>